<proteinExistence type="evidence at transcript level"/>
<keyword evidence="6" id="KW-0479">Metal-binding</keyword>
<evidence type="ECO:0000256" key="5">
    <source>
        <dbReference type="ARBA" id="ARBA00022640"/>
    </source>
</evidence>
<accession>Q675K9</accession>
<dbReference type="InterPro" id="IPR001906">
    <property type="entry name" value="Terpene_synth_N"/>
</dbReference>
<keyword evidence="5" id="KW-0934">Plastid</keyword>
<dbReference type="GO" id="GO:0000287">
    <property type="term" value="F:magnesium ion binding"/>
    <property type="evidence" value="ECO:0007669"/>
    <property type="project" value="InterPro"/>
</dbReference>
<keyword evidence="7" id="KW-0460">Magnesium</keyword>
<dbReference type="InterPro" id="IPR005630">
    <property type="entry name" value="Terpene_synthase_metal-bd"/>
</dbReference>
<evidence type="ECO:0000256" key="3">
    <source>
        <dbReference type="ARBA" id="ARBA00005140"/>
    </source>
</evidence>
<dbReference type="Pfam" id="PF01397">
    <property type="entry name" value="Terpene_synth"/>
    <property type="match status" value="1"/>
</dbReference>
<keyword evidence="8" id="KW-0809">Transit peptide</keyword>
<sequence length="633" mass="72890">MSPVSVVPLACKLCLCRSMTSSTDELKPLPTTIPTRGMCGRRMSVTPSMSMSLNTVVSDNDAVQRRIGDYHSNLWNDDFIQSLTTPYGAPSYIERADRLISEVKEMFNRMCMEDGELMSPLNDLIQRLWTVDSVERLGIDRHFKNEIKASLDYVYSYWNEKGIGCGRQSVVTDLNSTALGLRILRQHGYTVSSEVLKVFEEENGQFACSPSQTEGEIRSFLNLYRASLIAFPGEKVMEEAQIFSSRYLKEAVQKIPVSGLSREIGDVLEYGWHTNLPRWEARNYMDVFGQDTNTSFNKNKMQYMNTEKILQLVKLEFNIFHSLQQRELQCLLRWWKESGLPQLTFARHRHVEFYTLASCIACEPKHSAFRLGFAKMCHLVTVLDDVYDTFGKMDELELFTAAVKRWDLSETERLPEYMKGLYVVVFETVNELAQEAEKTQGRNTLNYVRKAWEAYFDSYMKEAEWISTGYLPTFEEYCENGKVSSAYRVAALQPILTLDVQLPDDILKGIDFPSRFNDLASSFLRLRGDTRCYEADRARGEEASCISCYMKDNPGSTEEDALNHINAMINDIIRELNWEFLKPDSNIPMPARKHAFDITRALHHLYIYRDGFSVANKETKNLVEKTLLESMLF</sequence>
<dbReference type="SUPFAM" id="SSF48576">
    <property type="entry name" value="Terpenoid synthases"/>
    <property type="match status" value="1"/>
</dbReference>
<reference evidence="12" key="1">
    <citation type="journal article" date="2004" name="Plant Physiol.">
        <title>Functional characterization of nine Norway Spruce TPS genes and evolution of gymnosperm terpene synthases of the TPS-d subfamily.</title>
        <authorList>
            <person name="Martin D.M."/>
            <person name="Faeldt J."/>
            <person name="Bohlmann J."/>
        </authorList>
    </citation>
    <scope>NUCLEOTIDE SEQUENCE</scope>
</reference>
<dbReference type="FunFam" id="1.10.600.10:FF:000005">
    <property type="entry name" value="Ent-kaur-16-ene synthase, chloroplastic"/>
    <property type="match status" value="1"/>
</dbReference>
<dbReference type="InterPro" id="IPR008930">
    <property type="entry name" value="Terpenoid_cyclase/PrenylTrfase"/>
</dbReference>
<evidence type="ECO:0000259" key="11">
    <source>
        <dbReference type="Pfam" id="PF03936"/>
    </source>
</evidence>
<evidence type="ECO:0000259" key="10">
    <source>
        <dbReference type="Pfam" id="PF01397"/>
    </source>
</evidence>
<dbReference type="InterPro" id="IPR036965">
    <property type="entry name" value="Terpene_synth_N_sf"/>
</dbReference>
<evidence type="ECO:0000256" key="1">
    <source>
        <dbReference type="ARBA" id="ARBA00001946"/>
    </source>
</evidence>
<organism evidence="12">
    <name type="scientific">Picea abies</name>
    <name type="common">Norway spruce</name>
    <name type="synonym">Picea excelsa</name>
    <dbReference type="NCBI Taxonomy" id="3329"/>
    <lineage>
        <taxon>Eukaryota</taxon>
        <taxon>Viridiplantae</taxon>
        <taxon>Streptophyta</taxon>
        <taxon>Embryophyta</taxon>
        <taxon>Tracheophyta</taxon>
        <taxon>Spermatophyta</taxon>
        <taxon>Pinopsida</taxon>
        <taxon>Pinidae</taxon>
        <taxon>Conifers I</taxon>
        <taxon>Pinales</taxon>
        <taxon>Pinaceae</taxon>
        <taxon>Picea</taxon>
    </lineage>
</organism>
<dbReference type="SFLD" id="SFLDS00005">
    <property type="entry name" value="Isoprenoid_Synthase_Type_I"/>
    <property type="match status" value="1"/>
</dbReference>
<comment type="cofactor">
    <cofactor evidence="1">
        <name>Mg(2+)</name>
        <dbReference type="ChEBI" id="CHEBI:18420"/>
    </cofactor>
</comment>
<keyword evidence="9" id="KW-0456">Lyase</keyword>
<dbReference type="InterPro" id="IPR034741">
    <property type="entry name" value="Terpene_cyclase-like_1_C"/>
</dbReference>
<dbReference type="InterPro" id="IPR008949">
    <property type="entry name" value="Isoprenoid_synthase_dom_sf"/>
</dbReference>
<comment type="pathway">
    <text evidence="3">Terpene metabolism; oleoresin biosynthesis.</text>
</comment>
<protein>
    <submittedName>
        <fullName evidence="12">Myrcene synthase</fullName>
    </submittedName>
</protein>
<keyword evidence="4" id="KW-0150">Chloroplast</keyword>
<dbReference type="PANTHER" id="PTHR31739:SF25">
    <property type="entry name" value="(E,E)-GERANYLLINALOOL SYNTHASE"/>
    <property type="match status" value="1"/>
</dbReference>
<dbReference type="InterPro" id="IPR044814">
    <property type="entry name" value="Terpene_cyclase_plant_C1"/>
</dbReference>
<dbReference type="Gene3D" id="1.10.600.10">
    <property type="entry name" value="Farnesyl Diphosphate Synthase"/>
    <property type="match status" value="1"/>
</dbReference>
<dbReference type="GO" id="GO:0009507">
    <property type="term" value="C:chloroplast"/>
    <property type="evidence" value="ECO:0007669"/>
    <property type="project" value="UniProtKB-SubCell"/>
</dbReference>
<dbReference type="CDD" id="cd00684">
    <property type="entry name" value="Terpene_cyclase_plant_C1"/>
    <property type="match status" value="1"/>
</dbReference>
<evidence type="ECO:0000256" key="2">
    <source>
        <dbReference type="ARBA" id="ARBA00004229"/>
    </source>
</evidence>
<dbReference type="SUPFAM" id="SSF48239">
    <property type="entry name" value="Terpenoid cyclases/Protein prenyltransferases"/>
    <property type="match status" value="1"/>
</dbReference>
<dbReference type="Gene3D" id="1.50.10.130">
    <property type="entry name" value="Terpene synthase, N-terminal domain"/>
    <property type="match status" value="1"/>
</dbReference>
<dbReference type="SFLD" id="SFLDG01019">
    <property type="entry name" value="Terpene_Cyclase_Like_1_C_Termi"/>
    <property type="match status" value="1"/>
</dbReference>
<dbReference type="GO" id="GO:0010333">
    <property type="term" value="F:terpene synthase activity"/>
    <property type="evidence" value="ECO:0007669"/>
    <property type="project" value="InterPro"/>
</dbReference>
<evidence type="ECO:0000256" key="9">
    <source>
        <dbReference type="ARBA" id="ARBA00023239"/>
    </source>
</evidence>
<dbReference type="UniPathway" id="UPA00924"/>
<dbReference type="Pfam" id="PF03936">
    <property type="entry name" value="Terpene_synth_C"/>
    <property type="match status" value="1"/>
</dbReference>
<evidence type="ECO:0000256" key="7">
    <source>
        <dbReference type="ARBA" id="ARBA00022842"/>
    </source>
</evidence>
<evidence type="ECO:0000256" key="6">
    <source>
        <dbReference type="ARBA" id="ARBA00022723"/>
    </source>
</evidence>
<dbReference type="GO" id="GO:0016102">
    <property type="term" value="P:diterpenoid biosynthetic process"/>
    <property type="evidence" value="ECO:0007669"/>
    <property type="project" value="InterPro"/>
</dbReference>
<dbReference type="AlphaFoldDB" id="Q675K9"/>
<dbReference type="FunFam" id="1.50.10.130:FF:000002">
    <property type="entry name" value="Ent-copalyl diphosphate synthase, chloroplastic"/>
    <property type="match status" value="1"/>
</dbReference>
<evidence type="ECO:0000256" key="8">
    <source>
        <dbReference type="ARBA" id="ARBA00022946"/>
    </source>
</evidence>
<gene>
    <name evidence="12" type="primary">TPS-Myr</name>
</gene>
<name>Q675K9_PICAB</name>
<dbReference type="PANTHER" id="PTHR31739">
    <property type="entry name" value="ENT-COPALYL DIPHOSPHATE SYNTHASE, CHLOROPLASTIC"/>
    <property type="match status" value="1"/>
</dbReference>
<evidence type="ECO:0000313" key="12">
    <source>
        <dbReference type="EMBL" id="AAS47696.1"/>
    </source>
</evidence>
<dbReference type="InterPro" id="IPR050148">
    <property type="entry name" value="Terpene_synthase-like"/>
</dbReference>
<comment type="subcellular location">
    <subcellularLocation>
        <location evidence="2">Plastid</location>
        <location evidence="2">Chloroplast</location>
    </subcellularLocation>
</comment>
<dbReference type="BioCyc" id="MetaCyc:MONOMER-12767"/>
<feature type="domain" description="Terpene synthase metal-binding" evidence="11">
    <location>
        <begin position="337"/>
        <end position="572"/>
    </location>
</feature>
<dbReference type="EMBL" id="AY473626">
    <property type="protein sequence ID" value="AAS47696.1"/>
    <property type="molecule type" value="mRNA"/>
</dbReference>
<feature type="domain" description="Terpene synthase N-terminal" evidence="10">
    <location>
        <begin position="74"/>
        <end position="264"/>
    </location>
</feature>
<dbReference type="SFLD" id="SFLDG01014">
    <property type="entry name" value="Terpene_Cyclase_Like_1_N-term"/>
    <property type="match status" value="1"/>
</dbReference>
<evidence type="ECO:0000256" key="4">
    <source>
        <dbReference type="ARBA" id="ARBA00022528"/>
    </source>
</evidence>